<feature type="compositionally biased region" description="Polar residues" evidence="1">
    <location>
        <begin position="1"/>
        <end position="21"/>
    </location>
</feature>
<feature type="region of interest" description="Disordered" evidence="1">
    <location>
        <begin position="1"/>
        <end position="68"/>
    </location>
</feature>
<dbReference type="Proteomes" id="UP000093053">
    <property type="component" value="Chromosome"/>
</dbReference>
<organism evidence="2 3">
    <name type="scientific">Lentzea guizhouensis</name>
    <dbReference type="NCBI Taxonomy" id="1586287"/>
    <lineage>
        <taxon>Bacteria</taxon>
        <taxon>Bacillati</taxon>
        <taxon>Actinomycetota</taxon>
        <taxon>Actinomycetes</taxon>
        <taxon>Pseudonocardiales</taxon>
        <taxon>Pseudonocardiaceae</taxon>
        <taxon>Lentzea</taxon>
    </lineage>
</organism>
<dbReference type="KEGG" id="led:BBK82_17520"/>
<accession>A0A1B2HIM5</accession>
<evidence type="ECO:0000313" key="3">
    <source>
        <dbReference type="Proteomes" id="UP000093053"/>
    </source>
</evidence>
<protein>
    <submittedName>
        <fullName evidence="2">Uncharacterized protein</fullName>
    </submittedName>
</protein>
<evidence type="ECO:0000256" key="1">
    <source>
        <dbReference type="SAM" id="MobiDB-lite"/>
    </source>
</evidence>
<reference evidence="2 3" key="1">
    <citation type="submission" date="2016-07" db="EMBL/GenBank/DDBJ databases">
        <title>Complete genome sequence of the Lentzea guizhouensis DHS C013.</title>
        <authorList>
            <person name="Cao C."/>
        </authorList>
    </citation>
    <scope>NUCLEOTIDE SEQUENCE [LARGE SCALE GENOMIC DNA]</scope>
    <source>
        <strain evidence="2 3">DHS C013</strain>
    </source>
</reference>
<dbReference type="STRING" id="1586287.BBK82_17520"/>
<proteinExistence type="predicted"/>
<dbReference type="AlphaFoldDB" id="A0A1B2HIM5"/>
<dbReference type="EMBL" id="CP016793">
    <property type="protein sequence ID" value="ANZ37578.1"/>
    <property type="molecule type" value="Genomic_DNA"/>
</dbReference>
<sequence>MLTLRTASAAGTWSVPKSWSPDSAEPARGTGRAPRRSTEEPKSSPDGGGERAGSSRYLEMQIVVGGLS</sequence>
<gene>
    <name evidence="2" type="ORF">BBK82_17520</name>
</gene>
<name>A0A1B2HIM5_9PSEU</name>
<evidence type="ECO:0000313" key="2">
    <source>
        <dbReference type="EMBL" id="ANZ37578.1"/>
    </source>
</evidence>
<keyword evidence="3" id="KW-1185">Reference proteome</keyword>
<dbReference type="RefSeq" id="WP_065915964.1">
    <property type="nucleotide sequence ID" value="NZ_CP016793.1"/>
</dbReference>